<gene>
    <name evidence="1" type="ORF">HPBE_LOCUS21110</name>
</gene>
<organism evidence="1">
    <name type="scientific">Heligmosomoides polygyrus</name>
    <name type="common">Parasitic roundworm</name>
    <dbReference type="NCBI Taxonomy" id="6339"/>
    <lineage>
        <taxon>Eukaryota</taxon>
        <taxon>Metazoa</taxon>
        <taxon>Ecdysozoa</taxon>
        <taxon>Nematoda</taxon>
        <taxon>Chromadorea</taxon>
        <taxon>Rhabditida</taxon>
        <taxon>Rhabditina</taxon>
        <taxon>Rhabditomorpha</taxon>
        <taxon>Strongyloidea</taxon>
        <taxon>Heligmosomidae</taxon>
        <taxon>Heligmosomoides</taxon>
    </lineage>
</organism>
<evidence type="ECO:0000313" key="2">
    <source>
        <dbReference type="Proteomes" id="UP000050761"/>
    </source>
</evidence>
<accession>A0A3P8B7W4</accession>
<dbReference type="Proteomes" id="UP000050761">
    <property type="component" value="Unassembled WGS sequence"/>
</dbReference>
<evidence type="ECO:0000313" key="1">
    <source>
        <dbReference type="EMBL" id="VDP23407.1"/>
    </source>
</evidence>
<dbReference type="OrthoDB" id="5837449at2759"/>
<sequence>MFAITSAPVQNVEIIQPIHSIEKRRSHHHLHTAKESMITLRTRNRHLGQDHMFQHQYRPLSPCILSRGDYGLMSFSTPQKHDGPHKAELSDLTALTSDEAPADTLERKLLRSEPLEREEFYALKQIHCAQVQSKEEELLRLQHLPQERTNEISILRKALDYLYQTYEEILETARPVNEYSVILAHRILLADAYLFHARIKQTNRRSQRKLYHMAVEIYGDLLGLARRCLPPDDTSLLSIAERLSLILRESRSLKPSLILEVTSVLDDAELSLKGESNAEAERKIGQARQNLGALGANYYLHI</sequence>
<dbReference type="EMBL" id="UZAH01032708">
    <property type="protein sequence ID" value="VDP23407.1"/>
    <property type="molecule type" value="Genomic_DNA"/>
</dbReference>
<proteinExistence type="predicted"/>
<dbReference type="AlphaFoldDB" id="A0A3P8B7W4"/>
<reference evidence="1 2" key="1">
    <citation type="submission" date="2018-11" db="EMBL/GenBank/DDBJ databases">
        <authorList>
            <consortium name="Pathogen Informatics"/>
        </authorList>
    </citation>
    <scope>NUCLEOTIDE SEQUENCE [LARGE SCALE GENOMIC DNA]</scope>
</reference>
<name>A0A3P8B7W4_HELPZ</name>
<protein>
    <submittedName>
        <fullName evidence="3">14-3-3 protein</fullName>
    </submittedName>
</protein>
<reference evidence="3" key="2">
    <citation type="submission" date="2019-09" db="UniProtKB">
        <authorList>
            <consortium name="WormBaseParasite"/>
        </authorList>
    </citation>
    <scope>IDENTIFICATION</scope>
</reference>
<evidence type="ECO:0000313" key="3">
    <source>
        <dbReference type="WBParaSite" id="HPBE_0002111001-mRNA-1"/>
    </source>
</evidence>
<keyword evidence="2" id="KW-1185">Reference proteome</keyword>
<dbReference type="WBParaSite" id="HPBE_0002111001-mRNA-1">
    <property type="protein sequence ID" value="HPBE_0002111001-mRNA-1"/>
    <property type="gene ID" value="HPBE_0002111001"/>
</dbReference>